<reference evidence="2" key="1">
    <citation type="submission" date="2018-02" db="EMBL/GenBank/DDBJ databases">
        <authorList>
            <person name="Hausmann B."/>
        </authorList>
    </citation>
    <scope>NUCLEOTIDE SEQUENCE [LARGE SCALE GENOMIC DNA]</scope>
    <source>
        <strain evidence="2">Peat soil MAG SbA1</strain>
    </source>
</reference>
<evidence type="ECO:0008006" key="3">
    <source>
        <dbReference type="Google" id="ProtNLM"/>
    </source>
</evidence>
<dbReference type="Gene3D" id="1.25.40.10">
    <property type="entry name" value="Tetratricopeptide repeat domain"/>
    <property type="match status" value="1"/>
</dbReference>
<dbReference type="Gene3D" id="2.40.70.10">
    <property type="entry name" value="Acid Proteases"/>
    <property type="match status" value="2"/>
</dbReference>
<proteinExistence type="predicted"/>
<dbReference type="Pfam" id="PF13650">
    <property type="entry name" value="Asp_protease_2"/>
    <property type="match status" value="1"/>
</dbReference>
<dbReference type="Proteomes" id="UP000238701">
    <property type="component" value="Unassembled WGS sequence"/>
</dbReference>
<organism evidence="1 2">
    <name type="scientific">Candidatus Sulfotelmatobacter kueseliae</name>
    <dbReference type="NCBI Taxonomy" id="2042962"/>
    <lineage>
        <taxon>Bacteria</taxon>
        <taxon>Pseudomonadati</taxon>
        <taxon>Acidobacteriota</taxon>
        <taxon>Terriglobia</taxon>
        <taxon>Terriglobales</taxon>
        <taxon>Candidatus Korobacteraceae</taxon>
        <taxon>Candidatus Sulfotelmatobacter</taxon>
    </lineage>
</organism>
<dbReference type="EMBL" id="OMOD01000102">
    <property type="protein sequence ID" value="SPF38282.1"/>
    <property type="molecule type" value="Genomic_DNA"/>
</dbReference>
<evidence type="ECO:0000313" key="2">
    <source>
        <dbReference type="Proteomes" id="UP000238701"/>
    </source>
</evidence>
<protein>
    <recommendedName>
        <fullName evidence="3">Peptidase A2 domain-containing protein</fullName>
    </recommendedName>
</protein>
<sequence>MHVAPQPSGPHHTLKAEVCTDCFIAPCDAAIVAHHWIRFVTGAALVFTLVIATSVASERPPAGTSRGSEQLDALIKEKKYPELLTALNNPTGLKTQDYAFFAGVLANHTNHLSTSIRLLKQALPVLQKQGARDREQVALETLADGYSRLYRYSEAADTYAILEKRLGDQMSAEERANVEHAALQWGLLRHVPPQSVSVSAAFTVATKRNLLGVLEAPVEIRGETRSWVVDTGANISAISRSEARRLGLQPLEGSAALKGVSGNLVPIHVAVAPELHIGKARLHNVVFVLLDDQDLLVRQLHYQIDGIIGYPVLAALARITFYRSGMFGVDVGTKRFPHKDHNLFVEKQTPLTAARIGGTSCLFMFDTGIRRSILTARYYLEHTSDFVTKRAIDQPLAGVGGTRSISTYTLESVPIEVGGRNTTLHDVPVLTERAGKNYDDFCGNLGLDAVQEFSAFTLDFDDMYLSVH</sequence>
<dbReference type="AlphaFoldDB" id="A0A2U3KF26"/>
<dbReference type="SUPFAM" id="SSF50630">
    <property type="entry name" value="Acid proteases"/>
    <property type="match status" value="2"/>
</dbReference>
<dbReference type="InterPro" id="IPR034122">
    <property type="entry name" value="Retropepsin-like_bacterial"/>
</dbReference>
<accession>A0A2U3KF26</accession>
<dbReference type="CDD" id="cd05483">
    <property type="entry name" value="retropepsin_like_bacteria"/>
    <property type="match status" value="1"/>
</dbReference>
<dbReference type="InterPro" id="IPR021109">
    <property type="entry name" value="Peptidase_aspartic_dom_sf"/>
</dbReference>
<name>A0A2U3KF26_9BACT</name>
<dbReference type="InterPro" id="IPR011990">
    <property type="entry name" value="TPR-like_helical_dom_sf"/>
</dbReference>
<evidence type="ECO:0000313" key="1">
    <source>
        <dbReference type="EMBL" id="SPF38282.1"/>
    </source>
</evidence>
<gene>
    <name evidence="1" type="ORF">SBA1_1900003</name>
</gene>